<feature type="binding site" evidence="11">
    <location>
        <position position="78"/>
    </location>
    <ligand>
        <name>Zn(2+)</name>
        <dbReference type="ChEBI" id="CHEBI:29105"/>
        <label>1</label>
    </ligand>
</feature>
<keyword evidence="7 11" id="KW-0862">Zinc</keyword>
<proteinExistence type="inferred from homology"/>
<feature type="active site" evidence="10">
    <location>
        <position position="80"/>
    </location>
</feature>
<keyword evidence="14" id="KW-1185">Reference proteome</keyword>
<evidence type="ECO:0000256" key="1">
    <source>
        <dbReference type="ARBA" id="ARBA00000870"/>
    </source>
</evidence>
<evidence type="ECO:0000256" key="2">
    <source>
        <dbReference type="ARBA" id="ARBA00009692"/>
    </source>
</evidence>
<dbReference type="EC" id="3.4.11.4" evidence="9"/>
<evidence type="ECO:0000256" key="5">
    <source>
        <dbReference type="ARBA" id="ARBA00022723"/>
    </source>
</evidence>
<dbReference type="GO" id="GO:0008270">
    <property type="term" value="F:zinc ion binding"/>
    <property type="evidence" value="ECO:0007669"/>
    <property type="project" value="InterPro"/>
</dbReference>
<protein>
    <recommendedName>
        <fullName evidence="9">Peptidase T</fullName>
        <ecNumber evidence="9">3.4.11.4</ecNumber>
    </recommendedName>
</protein>
<dbReference type="InterPro" id="IPR011650">
    <property type="entry name" value="Peptidase_M20_dimer"/>
</dbReference>
<dbReference type="GO" id="GO:0008237">
    <property type="term" value="F:metallopeptidase activity"/>
    <property type="evidence" value="ECO:0007669"/>
    <property type="project" value="UniProtKB-KW"/>
</dbReference>
<dbReference type="PIRSF" id="PIRSF037215">
    <property type="entry name" value="Peptidase_M20B"/>
    <property type="match status" value="1"/>
</dbReference>
<keyword evidence="4" id="KW-0645">Protease</keyword>
<evidence type="ECO:0000256" key="4">
    <source>
        <dbReference type="ARBA" id="ARBA00022670"/>
    </source>
</evidence>
<dbReference type="Pfam" id="PF01546">
    <property type="entry name" value="Peptidase_M20"/>
    <property type="match status" value="1"/>
</dbReference>
<reference evidence="13 14" key="1">
    <citation type="submission" date="2019-03" db="EMBL/GenBank/DDBJ databases">
        <title>Genomic Encyclopedia of Type Strains, Phase IV (KMG-IV): sequencing the most valuable type-strain genomes for metagenomic binning, comparative biology and taxonomic classification.</title>
        <authorList>
            <person name="Goeker M."/>
        </authorList>
    </citation>
    <scope>NUCLEOTIDE SEQUENCE [LARGE SCALE GENOMIC DNA]</scope>
    <source>
        <strain evidence="13 14">DSM 28287</strain>
    </source>
</reference>
<feature type="active site" description="Proton acceptor" evidence="10">
    <location>
        <position position="174"/>
    </location>
</feature>
<evidence type="ECO:0000256" key="6">
    <source>
        <dbReference type="ARBA" id="ARBA00022801"/>
    </source>
</evidence>
<evidence type="ECO:0000256" key="7">
    <source>
        <dbReference type="ARBA" id="ARBA00022833"/>
    </source>
</evidence>
<dbReference type="GO" id="GO:0006518">
    <property type="term" value="P:peptide metabolic process"/>
    <property type="evidence" value="ECO:0007669"/>
    <property type="project" value="InterPro"/>
</dbReference>
<accession>A0A4V3CS45</accession>
<dbReference type="Proteomes" id="UP000295500">
    <property type="component" value="Unassembled WGS sequence"/>
</dbReference>
<dbReference type="Gene3D" id="3.40.630.10">
    <property type="entry name" value="Zn peptidases"/>
    <property type="match status" value="1"/>
</dbReference>
<feature type="binding site" evidence="11">
    <location>
        <position position="197"/>
    </location>
    <ligand>
        <name>Zn(2+)</name>
        <dbReference type="ChEBI" id="CHEBI:29105"/>
        <label>1</label>
    </ligand>
</feature>
<dbReference type="RefSeq" id="WP_133527735.1">
    <property type="nucleotide sequence ID" value="NZ_SNXO01000004.1"/>
</dbReference>
<dbReference type="SUPFAM" id="SSF53187">
    <property type="entry name" value="Zn-dependent exopeptidases"/>
    <property type="match status" value="1"/>
</dbReference>
<feature type="domain" description="Peptidase M20 dimerisation" evidence="12">
    <location>
        <begin position="207"/>
        <end position="309"/>
    </location>
</feature>
<dbReference type="InterPro" id="IPR010161">
    <property type="entry name" value="Peptidase_M20B"/>
</dbReference>
<feature type="binding site" evidence="11">
    <location>
        <position position="175"/>
    </location>
    <ligand>
        <name>Zn(2+)</name>
        <dbReference type="ChEBI" id="CHEBI:29105"/>
        <label>2</label>
    </ligand>
</feature>
<evidence type="ECO:0000256" key="10">
    <source>
        <dbReference type="PIRSR" id="PIRSR037215-1"/>
    </source>
</evidence>
<dbReference type="NCBIfam" id="NF003976">
    <property type="entry name" value="PRK05469.1"/>
    <property type="match status" value="1"/>
</dbReference>
<dbReference type="AlphaFoldDB" id="A0A4V3CS45"/>
<evidence type="ECO:0000313" key="13">
    <source>
        <dbReference type="EMBL" id="TDP59132.1"/>
    </source>
</evidence>
<comment type="catalytic activity">
    <reaction evidence="1">
        <text>Release of the N-terminal residue from a tripeptide.</text>
        <dbReference type="EC" id="3.4.11.4"/>
    </reaction>
</comment>
<dbReference type="Pfam" id="PF07687">
    <property type="entry name" value="M20_dimer"/>
    <property type="match status" value="1"/>
</dbReference>
<comment type="caution">
    <text evidence="13">The sequence shown here is derived from an EMBL/GenBank/DDBJ whole genome shotgun (WGS) entry which is preliminary data.</text>
</comment>
<keyword evidence="3 13" id="KW-0031">Aminopeptidase</keyword>
<evidence type="ECO:0000256" key="8">
    <source>
        <dbReference type="ARBA" id="ARBA00023049"/>
    </source>
</evidence>
<dbReference type="PANTHER" id="PTHR42994:SF1">
    <property type="entry name" value="PEPTIDASE T"/>
    <property type="match status" value="1"/>
</dbReference>
<organism evidence="13 14">
    <name type="scientific">Aminicella lysinilytica</name>
    <dbReference type="NCBI Taxonomy" id="433323"/>
    <lineage>
        <taxon>Bacteria</taxon>
        <taxon>Bacillati</taxon>
        <taxon>Bacillota</taxon>
        <taxon>Clostridia</taxon>
        <taxon>Peptostreptococcales</taxon>
        <taxon>Anaerovoracaceae</taxon>
        <taxon>Aminicella</taxon>
    </lineage>
</organism>
<gene>
    <name evidence="13" type="ORF">EV211_10465</name>
</gene>
<evidence type="ECO:0000256" key="3">
    <source>
        <dbReference type="ARBA" id="ARBA00022438"/>
    </source>
</evidence>
<dbReference type="NCBIfam" id="NF009920">
    <property type="entry name" value="PRK13381.1"/>
    <property type="match status" value="1"/>
</dbReference>
<comment type="similarity">
    <text evidence="2">Belongs to the peptidase M20B family.</text>
</comment>
<name>A0A4V3CS45_9FIRM</name>
<dbReference type="EMBL" id="SNXO01000004">
    <property type="protein sequence ID" value="TDP59132.1"/>
    <property type="molecule type" value="Genomic_DNA"/>
</dbReference>
<dbReference type="GO" id="GO:0005829">
    <property type="term" value="C:cytosol"/>
    <property type="evidence" value="ECO:0007669"/>
    <property type="project" value="TreeGrafter"/>
</dbReference>
<dbReference type="NCBIfam" id="TIGR01882">
    <property type="entry name" value="peptidase-T"/>
    <property type="match status" value="1"/>
</dbReference>
<evidence type="ECO:0000313" key="14">
    <source>
        <dbReference type="Proteomes" id="UP000295500"/>
    </source>
</evidence>
<feature type="binding site" evidence="11">
    <location>
        <position position="140"/>
    </location>
    <ligand>
        <name>Zn(2+)</name>
        <dbReference type="ChEBI" id="CHEBI:29105"/>
        <label>2</label>
    </ligand>
</feature>
<dbReference type="SUPFAM" id="SSF55031">
    <property type="entry name" value="Bacterial exopeptidase dimerisation domain"/>
    <property type="match status" value="1"/>
</dbReference>
<dbReference type="CDD" id="cd03892">
    <property type="entry name" value="M20_peptT"/>
    <property type="match status" value="1"/>
</dbReference>
<dbReference type="OrthoDB" id="9804934at2"/>
<dbReference type="InterPro" id="IPR036264">
    <property type="entry name" value="Bact_exopeptidase_dim_dom"/>
</dbReference>
<sequence>MRAYERLIRYTAYPTGSDPKCETTPSCHAQWDFARDLETEMRDLGFTDIDLDEHCYLMGEIPANISDYKGPIMGLIAHIDVSCEAPFNDVKPHIVHYEGGDLIQNEEKDLRVSVADFPFLENYIGCDIITSDGTTLLGADNKAGIAEILTLAERLQKDDSIKHGTIRVCFTPDEEIGMSSEFFDVKKFGADAAYTVDGDAFGECQSETFNAIEVNVVITGLNIHPGSAKNKMINASRIAAEFERMIPDAETPEHTEMYEGFYHLCSMSGDVEKAQMEYIIRDHDLAVARKRGETLQKIADFLNYKYGEGTVVVELEESYRNMHEILKDHPKLVDIPLDVIREMGTEPDTSPIRGGTDGAFLSFKGLPCPNIGPGGHNFHSRKEFAVVQSMDKAVEMLVKITERFAQADKDI</sequence>
<feature type="binding site" evidence="11">
    <location>
        <position position="379"/>
    </location>
    <ligand>
        <name>Zn(2+)</name>
        <dbReference type="ChEBI" id="CHEBI:29105"/>
        <label>2</label>
    </ligand>
</feature>
<dbReference type="GO" id="GO:0006508">
    <property type="term" value="P:proteolysis"/>
    <property type="evidence" value="ECO:0007669"/>
    <property type="project" value="UniProtKB-UniRule"/>
</dbReference>
<dbReference type="InterPro" id="IPR001261">
    <property type="entry name" value="ArgE/DapE_CS"/>
</dbReference>
<dbReference type="PROSITE" id="PS00759">
    <property type="entry name" value="ARGE_DAPE_CPG2_2"/>
    <property type="match status" value="1"/>
</dbReference>
<keyword evidence="6" id="KW-0378">Hydrolase</keyword>
<keyword evidence="5 11" id="KW-0479">Metal-binding</keyword>
<evidence type="ECO:0000256" key="9">
    <source>
        <dbReference type="NCBIfam" id="TIGR01882"/>
    </source>
</evidence>
<dbReference type="InterPro" id="IPR002933">
    <property type="entry name" value="Peptidase_M20"/>
</dbReference>
<feature type="binding site" evidence="11">
    <location>
        <position position="140"/>
    </location>
    <ligand>
        <name>Zn(2+)</name>
        <dbReference type="ChEBI" id="CHEBI:29105"/>
        <label>1</label>
    </ligand>
</feature>
<keyword evidence="8" id="KW-0482">Metalloprotease</keyword>
<dbReference type="PANTHER" id="PTHR42994">
    <property type="entry name" value="PEPTIDASE T"/>
    <property type="match status" value="1"/>
</dbReference>
<dbReference type="GO" id="GO:0045148">
    <property type="term" value="F:tripeptide aminopeptidase activity"/>
    <property type="evidence" value="ECO:0007669"/>
    <property type="project" value="UniProtKB-UniRule"/>
</dbReference>
<comment type="cofactor">
    <cofactor evidence="11">
        <name>Zn(2+)</name>
        <dbReference type="ChEBI" id="CHEBI:29105"/>
    </cofactor>
    <text evidence="11">Binds 2 Zn(2+) ions per subunit.</text>
</comment>
<dbReference type="Gene3D" id="3.30.70.360">
    <property type="match status" value="1"/>
</dbReference>
<evidence type="ECO:0000259" key="12">
    <source>
        <dbReference type="Pfam" id="PF07687"/>
    </source>
</evidence>
<evidence type="ECO:0000256" key="11">
    <source>
        <dbReference type="PIRSR" id="PIRSR037215-2"/>
    </source>
</evidence>